<gene>
    <name evidence="5 7" type="primary">nuoH</name>
    <name evidence="7" type="ORF">ENS64_14045</name>
</gene>
<dbReference type="AlphaFoldDB" id="A0A7C4QQP5"/>
<dbReference type="GO" id="GO:0009060">
    <property type="term" value="P:aerobic respiration"/>
    <property type="evidence" value="ECO:0007669"/>
    <property type="project" value="TreeGrafter"/>
</dbReference>
<protein>
    <recommendedName>
        <fullName evidence="5">NADH-quinone oxidoreductase subunit H</fullName>
        <ecNumber evidence="5">7.1.1.-</ecNumber>
    </recommendedName>
    <alternativeName>
        <fullName evidence="5">NADH dehydrogenase I subunit H</fullName>
    </alternativeName>
    <alternativeName>
        <fullName evidence="5">NDH-1 subunit H</fullName>
    </alternativeName>
</protein>
<evidence type="ECO:0000313" key="7">
    <source>
        <dbReference type="EMBL" id="HGT40363.1"/>
    </source>
</evidence>
<dbReference type="NCBIfam" id="NF004741">
    <property type="entry name" value="PRK06076.1-2"/>
    <property type="match status" value="1"/>
</dbReference>
<feature type="transmembrane region" description="Helical" evidence="5">
    <location>
        <begin position="243"/>
        <end position="263"/>
    </location>
</feature>
<evidence type="ECO:0000256" key="4">
    <source>
        <dbReference type="ARBA" id="ARBA00023136"/>
    </source>
</evidence>
<comment type="caution">
    <text evidence="7">The sequence shown here is derived from an EMBL/GenBank/DDBJ whole genome shotgun (WGS) entry which is preliminary data.</text>
</comment>
<comment type="function">
    <text evidence="5">NDH-1 shuttles electrons from NADH, via FMN and iron-sulfur (Fe-S) centers, to quinones in the respiratory chain. The immediate electron acceptor for the enzyme in this species is believed to be ubiquinone. Couples the redox reaction to proton translocation (for every two electrons transferred, four hydrogen ions are translocated across the cytoplasmic membrane), and thus conserves the redox energy in a proton gradient. This subunit may bind ubiquinone.</text>
</comment>
<keyword evidence="5" id="KW-1278">Translocase</keyword>
<evidence type="ECO:0000256" key="6">
    <source>
        <dbReference type="RuleBase" id="RU000471"/>
    </source>
</evidence>
<keyword evidence="5" id="KW-1003">Cell membrane</keyword>
<dbReference type="PANTHER" id="PTHR11432">
    <property type="entry name" value="NADH DEHYDROGENASE SUBUNIT 1"/>
    <property type="match status" value="1"/>
</dbReference>
<keyword evidence="7" id="KW-0560">Oxidoreductase</keyword>
<keyword evidence="5 6" id="KW-0520">NAD</keyword>
<organism evidence="7">
    <name type="scientific">Schlesneria paludicola</name>
    <dbReference type="NCBI Taxonomy" id="360056"/>
    <lineage>
        <taxon>Bacteria</taxon>
        <taxon>Pseudomonadati</taxon>
        <taxon>Planctomycetota</taxon>
        <taxon>Planctomycetia</taxon>
        <taxon>Planctomycetales</taxon>
        <taxon>Planctomycetaceae</taxon>
        <taxon>Schlesneria</taxon>
    </lineage>
</organism>
<evidence type="ECO:0000256" key="3">
    <source>
        <dbReference type="ARBA" id="ARBA00022989"/>
    </source>
</evidence>
<dbReference type="GO" id="GO:0005886">
    <property type="term" value="C:plasma membrane"/>
    <property type="evidence" value="ECO:0007669"/>
    <property type="project" value="UniProtKB-SubCell"/>
</dbReference>
<feature type="transmembrane region" description="Helical" evidence="5">
    <location>
        <begin position="275"/>
        <end position="298"/>
    </location>
</feature>
<feature type="transmembrane region" description="Helical" evidence="5">
    <location>
        <begin position="111"/>
        <end position="134"/>
    </location>
</feature>
<dbReference type="Pfam" id="PF00146">
    <property type="entry name" value="NADHdh"/>
    <property type="match status" value="1"/>
</dbReference>
<feature type="transmembrane region" description="Helical" evidence="5">
    <location>
        <begin position="310"/>
        <end position="333"/>
    </location>
</feature>
<evidence type="ECO:0000256" key="2">
    <source>
        <dbReference type="ARBA" id="ARBA00022692"/>
    </source>
</evidence>
<keyword evidence="4 5" id="KW-0472">Membrane</keyword>
<dbReference type="GO" id="GO:0016655">
    <property type="term" value="F:oxidoreductase activity, acting on NAD(P)H, quinone or similar compound as acceptor"/>
    <property type="evidence" value="ECO:0007669"/>
    <property type="project" value="UniProtKB-UniRule"/>
</dbReference>
<name>A0A7C4QQP5_9PLAN</name>
<dbReference type="PROSITE" id="PS00667">
    <property type="entry name" value="COMPLEX1_ND1_1"/>
    <property type="match status" value="1"/>
</dbReference>
<sequence length="388" mass="41957">MTALAIAVALGAILTTCAYLILLERKLSAWMQDRLGPNRVGPFGLLQPLADGLKLILKEEVIPDHVNRFLYLLGPAIAVFTTLLAFAVVPFGPVSQQPGTFPFVIAPGVDLGLVFIFAITSLSVYSIILGGWASNNKYSALGALRASAQVVSYEIPLGMSVVGLALLSRSMNLETILEQQAAAGLGGWNIWYQPLAALIFFTAALAESNRLPFDLTECEQELVGGFHTEYSGMKWAMFFLGEYTHMITISFLMSILFFGGWHFPVIAEAGSSYAGAWLVKVAVLLFKVSCFIVLIQLLRWTIPRFRFDQLMKLAWQVLIPLATANVVVVMSVLEFGLPRWWLLPASVGLFAAAGLMGTNNTWSGGTAMQGSAAARRNAVPAGAAASHH</sequence>
<dbReference type="PROSITE" id="PS00668">
    <property type="entry name" value="COMPLEX1_ND1_2"/>
    <property type="match status" value="1"/>
</dbReference>
<feature type="transmembrane region" description="Helical" evidence="5">
    <location>
        <begin position="69"/>
        <end position="91"/>
    </location>
</feature>
<keyword evidence="5" id="KW-0830">Ubiquinone</keyword>
<dbReference type="InterPro" id="IPR001694">
    <property type="entry name" value="NADH_UbQ_OxRdtase_su1/FPO"/>
</dbReference>
<evidence type="ECO:0000256" key="1">
    <source>
        <dbReference type="ARBA" id="ARBA00004141"/>
    </source>
</evidence>
<reference evidence="7" key="1">
    <citation type="journal article" date="2020" name="mSystems">
        <title>Genome- and Community-Level Interaction Insights into Carbon Utilization and Element Cycling Functions of Hydrothermarchaeota in Hydrothermal Sediment.</title>
        <authorList>
            <person name="Zhou Z."/>
            <person name="Liu Y."/>
            <person name="Xu W."/>
            <person name="Pan J."/>
            <person name="Luo Z.H."/>
            <person name="Li M."/>
        </authorList>
    </citation>
    <scope>NUCLEOTIDE SEQUENCE [LARGE SCALE GENOMIC DNA]</scope>
    <source>
        <strain evidence="7">SpSt-508</strain>
    </source>
</reference>
<keyword evidence="3 5" id="KW-1133">Transmembrane helix</keyword>
<comment type="similarity">
    <text evidence="5 6">Belongs to the complex I subunit 1 family.</text>
</comment>
<proteinExistence type="inferred from homology"/>
<dbReference type="EMBL" id="DSVQ01000016">
    <property type="protein sequence ID" value="HGT40363.1"/>
    <property type="molecule type" value="Genomic_DNA"/>
</dbReference>
<comment type="caution">
    <text evidence="5">Lacks conserved residue(s) required for the propagation of feature annotation.</text>
</comment>
<dbReference type="InterPro" id="IPR018086">
    <property type="entry name" value="NADH_UbQ_OxRdtase_su1_CS"/>
</dbReference>
<keyword evidence="2 5" id="KW-0812">Transmembrane</keyword>
<dbReference type="PANTHER" id="PTHR11432:SF3">
    <property type="entry name" value="NADH-UBIQUINONE OXIDOREDUCTASE CHAIN 1"/>
    <property type="match status" value="1"/>
</dbReference>
<dbReference type="GO" id="GO:0048038">
    <property type="term" value="F:quinone binding"/>
    <property type="evidence" value="ECO:0007669"/>
    <property type="project" value="UniProtKB-KW"/>
</dbReference>
<keyword evidence="5" id="KW-0874">Quinone</keyword>
<feature type="transmembrane region" description="Helical" evidence="5">
    <location>
        <begin position="339"/>
        <end position="358"/>
    </location>
</feature>
<comment type="subcellular location">
    <subcellularLocation>
        <location evidence="5 6">Cell membrane</location>
        <topology evidence="5 6">Multi-pass membrane protein</topology>
    </subcellularLocation>
    <subcellularLocation>
        <location evidence="1">Membrane</location>
        <topology evidence="1">Multi-pass membrane protein</topology>
    </subcellularLocation>
</comment>
<comment type="catalytic activity">
    <reaction evidence="5">
        <text>a quinone + NADH + 5 H(+)(in) = a quinol + NAD(+) + 4 H(+)(out)</text>
        <dbReference type="Rhea" id="RHEA:57888"/>
        <dbReference type="ChEBI" id="CHEBI:15378"/>
        <dbReference type="ChEBI" id="CHEBI:24646"/>
        <dbReference type="ChEBI" id="CHEBI:57540"/>
        <dbReference type="ChEBI" id="CHEBI:57945"/>
        <dbReference type="ChEBI" id="CHEBI:132124"/>
    </reaction>
</comment>
<accession>A0A7C4QQP5</accession>
<dbReference type="GO" id="GO:0003954">
    <property type="term" value="F:NADH dehydrogenase activity"/>
    <property type="evidence" value="ECO:0007669"/>
    <property type="project" value="TreeGrafter"/>
</dbReference>
<dbReference type="EC" id="7.1.1.-" evidence="5"/>
<comment type="subunit">
    <text evidence="5">NDH-1 is composed of 14 different subunits. Subunits NuoA, H, J, K, L, M, N constitute the membrane sector of the complex.</text>
</comment>
<dbReference type="HAMAP" id="MF_01350">
    <property type="entry name" value="NDH1_NuoH"/>
    <property type="match status" value="1"/>
</dbReference>
<evidence type="ECO:0000256" key="5">
    <source>
        <dbReference type="HAMAP-Rule" id="MF_01350"/>
    </source>
</evidence>